<dbReference type="Gene3D" id="2.130.10.10">
    <property type="entry name" value="YVTN repeat-like/Quinoprotein amine dehydrogenase"/>
    <property type="match status" value="1"/>
</dbReference>
<dbReference type="Proteomes" id="UP000078492">
    <property type="component" value="Unassembled WGS sequence"/>
</dbReference>
<evidence type="ECO:0000313" key="4">
    <source>
        <dbReference type="EMBL" id="KYN15900.1"/>
    </source>
</evidence>
<dbReference type="PANTHER" id="PTHR15574:SF21">
    <property type="entry name" value="DDB1- AND CUL4-ASSOCIATED FACTOR 8"/>
    <property type="match status" value="1"/>
</dbReference>
<dbReference type="InterPro" id="IPR045151">
    <property type="entry name" value="DCAF8"/>
</dbReference>
<keyword evidence="1 3" id="KW-0853">WD repeat</keyword>
<dbReference type="STRING" id="471704.A0A195DSK5"/>
<dbReference type="InterPro" id="IPR001680">
    <property type="entry name" value="WD40_rpt"/>
</dbReference>
<keyword evidence="5" id="KW-1185">Reference proteome</keyword>
<feature type="repeat" description="WD" evidence="3">
    <location>
        <begin position="337"/>
        <end position="368"/>
    </location>
</feature>
<dbReference type="AlphaFoldDB" id="A0A195DSK5"/>
<evidence type="ECO:0000256" key="3">
    <source>
        <dbReference type="PROSITE-ProRule" id="PRU00221"/>
    </source>
</evidence>
<dbReference type="GO" id="GO:0080008">
    <property type="term" value="C:Cul4-RING E3 ubiquitin ligase complex"/>
    <property type="evidence" value="ECO:0007669"/>
    <property type="project" value="TreeGrafter"/>
</dbReference>
<dbReference type="GO" id="GO:0005737">
    <property type="term" value="C:cytoplasm"/>
    <property type="evidence" value="ECO:0007669"/>
    <property type="project" value="TreeGrafter"/>
</dbReference>
<dbReference type="Pfam" id="PF00400">
    <property type="entry name" value="WD40"/>
    <property type="match status" value="1"/>
</dbReference>
<proteinExistence type="predicted"/>
<evidence type="ECO:0000313" key="5">
    <source>
        <dbReference type="Proteomes" id="UP000078492"/>
    </source>
</evidence>
<protein>
    <submittedName>
        <fullName evidence="4">DDB1-and CUL4-associated factor 8</fullName>
    </submittedName>
</protein>
<dbReference type="PANTHER" id="PTHR15574">
    <property type="entry name" value="WD REPEAT DOMAIN-CONTAINING FAMILY"/>
    <property type="match status" value="1"/>
</dbReference>
<organism evidence="4 5">
    <name type="scientific">Trachymyrmex cornetzi</name>
    <dbReference type="NCBI Taxonomy" id="471704"/>
    <lineage>
        <taxon>Eukaryota</taxon>
        <taxon>Metazoa</taxon>
        <taxon>Ecdysozoa</taxon>
        <taxon>Arthropoda</taxon>
        <taxon>Hexapoda</taxon>
        <taxon>Insecta</taxon>
        <taxon>Pterygota</taxon>
        <taxon>Neoptera</taxon>
        <taxon>Endopterygota</taxon>
        <taxon>Hymenoptera</taxon>
        <taxon>Apocrita</taxon>
        <taxon>Aculeata</taxon>
        <taxon>Formicoidea</taxon>
        <taxon>Formicidae</taxon>
        <taxon>Myrmicinae</taxon>
        <taxon>Trachymyrmex</taxon>
    </lineage>
</organism>
<dbReference type="PROSITE" id="PS50082">
    <property type="entry name" value="WD_REPEATS_2"/>
    <property type="match status" value="1"/>
</dbReference>
<name>A0A195DSK5_9HYME</name>
<evidence type="ECO:0000256" key="1">
    <source>
        <dbReference type="ARBA" id="ARBA00022574"/>
    </source>
</evidence>
<dbReference type="InterPro" id="IPR036322">
    <property type="entry name" value="WD40_repeat_dom_sf"/>
</dbReference>
<reference evidence="4 5" key="1">
    <citation type="submission" date="2015-09" db="EMBL/GenBank/DDBJ databases">
        <title>Trachymyrmex cornetzi WGS genome.</title>
        <authorList>
            <person name="Nygaard S."/>
            <person name="Hu H."/>
            <person name="Boomsma J."/>
            <person name="Zhang G."/>
        </authorList>
    </citation>
    <scope>NUCLEOTIDE SEQUENCE [LARGE SCALE GENOMIC DNA]</scope>
    <source>
        <strain evidence="4">Tcor2-1</strain>
        <tissue evidence="4">Whole body</tissue>
    </source>
</reference>
<dbReference type="InterPro" id="IPR015943">
    <property type="entry name" value="WD40/YVTN_repeat-like_dom_sf"/>
</dbReference>
<dbReference type="SMART" id="SM00320">
    <property type="entry name" value="WD40"/>
    <property type="match status" value="4"/>
</dbReference>
<dbReference type="SUPFAM" id="SSF50978">
    <property type="entry name" value="WD40 repeat-like"/>
    <property type="match status" value="1"/>
</dbReference>
<sequence length="403" mass="46301">MDFEDENNKEVADYQKIRKISNWHIVPEVINRQIGSNPLFGRRFYSSLYAVEQFQLMYKLYPPLSWITNPPHVLNFNPKGNLLACVVDDRIGIWDWAARKKNCYFFTDKDESVLYTKWLLLENCIAFSDNCSRVNLLDIKCHVSTKLATHDSCESSYALAVHPETPHVILSAGTDSKVLSIDIRESKSKELLVVKQGALKLKVALFSINSNPSNSNEFCISGRSYCVMVYDRRKVSKPLCKLWPECVENDERVSIMSAVYNYNGTEILATYPNKKLYLFNKLITSYGDYGHMYQNHVYESSMIRGNFFGPKSEYVISGSGNNIFIWDKNSESVIQYMTGDSEIVMCLDSHPHIPILATSGRDRNIKLWVPSKGELSVMQTSGNVKIIFLYNLFYFSCYLKRVI</sequence>
<gene>
    <name evidence="4" type="ORF">ALC57_11869</name>
</gene>
<keyword evidence="2" id="KW-0677">Repeat</keyword>
<evidence type="ECO:0000256" key="2">
    <source>
        <dbReference type="ARBA" id="ARBA00022737"/>
    </source>
</evidence>
<accession>A0A195DSK5</accession>
<dbReference type="EMBL" id="KQ980487">
    <property type="protein sequence ID" value="KYN15900.1"/>
    <property type="molecule type" value="Genomic_DNA"/>
</dbReference>